<dbReference type="InterPro" id="IPR050109">
    <property type="entry name" value="HTH-type_TetR-like_transc_reg"/>
</dbReference>
<feature type="region of interest" description="Disordered" evidence="5">
    <location>
        <begin position="199"/>
        <end position="239"/>
    </location>
</feature>
<sequence>MTGHGVPETTTPTTRESKHQATALRVERNAVRLVLQHGFDNVTVDMICEASEISQRTFFNYFKTKDAAVIGAEPPHVDEAQARQFISSDSDLLAELLTLMTTMAANLNFDEKLLTDRIMVFGQNPELMHRQMERMGRITTEVTELVYLRLKRAAGATSGPTGSPVNEPDLRDQAELLTHAIMGVLRFVAMRWIPTPDMPPVPGASTSDGVSATDADPAPSREQSLEHALSLLRRTLRTP</sequence>
<dbReference type="InterPro" id="IPR023772">
    <property type="entry name" value="DNA-bd_HTH_TetR-type_CS"/>
</dbReference>
<accession>A0A4R9AC76</accession>
<evidence type="ECO:0000256" key="5">
    <source>
        <dbReference type="SAM" id="MobiDB-lite"/>
    </source>
</evidence>
<dbReference type="PANTHER" id="PTHR30055:SF238">
    <property type="entry name" value="MYCOFACTOCIN BIOSYNTHESIS TRANSCRIPTIONAL REGULATOR MFTR-RELATED"/>
    <property type="match status" value="1"/>
</dbReference>
<dbReference type="PROSITE" id="PS50977">
    <property type="entry name" value="HTH_TETR_2"/>
    <property type="match status" value="1"/>
</dbReference>
<dbReference type="GO" id="GO:0000976">
    <property type="term" value="F:transcription cis-regulatory region binding"/>
    <property type="evidence" value="ECO:0007669"/>
    <property type="project" value="TreeGrafter"/>
</dbReference>
<keyword evidence="1" id="KW-0805">Transcription regulation</keyword>
<dbReference type="OrthoDB" id="8688418at2"/>
<dbReference type="PROSITE" id="PS01081">
    <property type="entry name" value="HTH_TETR_1"/>
    <property type="match status" value="1"/>
</dbReference>
<gene>
    <name evidence="7" type="ORF">E3T55_02495</name>
</gene>
<evidence type="ECO:0000256" key="1">
    <source>
        <dbReference type="ARBA" id="ARBA00023015"/>
    </source>
</evidence>
<organism evidence="7 8">
    <name type="scientific">Cryobacterium frigoriphilum</name>
    <dbReference type="NCBI Taxonomy" id="1259150"/>
    <lineage>
        <taxon>Bacteria</taxon>
        <taxon>Bacillati</taxon>
        <taxon>Actinomycetota</taxon>
        <taxon>Actinomycetes</taxon>
        <taxon>Micrococcales</taxon>
        <taxon>Microbacteriaceae</taxon>
        <taxon>Cryobacterium</taxon>
    </lineage>
</organism>
<name>A0A4R9AC76_9MICO</name>
<evidence type="ECO:0000313" key="8">
    <source>
        <dbReference type="Proteomes" id="UP000297447"/>
    </source>
</evidence>
<keyword evidence="8" id="KW-1185">Reference proteome</keyword>
<dbReference type="Gene3D" id="1.10.357.10">
    <property type="entry name" value="Tetracycline Repressor, domain 2"/>
    <property type="match status" value="1"/>
</dbReference>
<dbReference type="GO" id="GO:0003700">
    <property type="term" value="F:DNA-binding transcription factor activity"/>
    <property type="evidence" value="ECO:0007669"/>
    <property type="project" value="TreeGrafter"/>
</dbReference>
<dbReference type="InterPro" id="IPR009057">
    <property type="entry name" value="Homeodomain-like_sf"/>
</dbReference>
<dbReference type="Proteomes" id="UP000297447">
    <property type="component" value="Unassembled WGS sequence"/>
</dbReference>
<dbReference type="AlphaFoldDB" id="A0A4R9AC76"/>
<evidence type="ECO:0000313" key="7">
    <source>
        <dbReference type="EMBL" id="TFD55291.1"/>
    </source>
</evidence>
<proteinExistence type="predicted"/>
<feature type="domain" description="HTH tetR-type" evidence="6">
    <location>
        <begin position="20"/>
        <end position="80"/>
    </location>
</feature>
<dbReference type="Pfam" id="PF00440">
    <property type="entry name" value="TetR_N"/>
    <property type="match status" value="1"/>
</dbReference>
<keyword evidence="3" id="KW-0804">Transcription</keyword>
<dbReference type="PANTHER" id="PTHR30055">
    <property type="entry name" value="HTH-TYPE TRANSCRIPTIONAL REGULATOR RUTR"/>
    <property type="match status" value="1"/>
</dbReference>
<evidence type="ECO:0000256" key="2">
    <source>
        <dbReference type="ARBA" id="ARBA00023125"/>
    </source>
</evidence>
<keyword evidence="2 4" id="KW-0238">DNA-binding</keyword>
<evidence type="ECO:0000259" key="6">
    <source>
        <dbReference type="PROSITE" id="PS50977"/>
    </source>
</evidence>
<protein>
    <submittedName>
        <fullName evidence="7">TetR/AcrR family transcriptional regulator</fullName>
    </submittedName>
</protein>
<dbReference type="EMBL" id="SOHE01000013">
    <property type="protein sequence ID" value="TFD55291.1"/>
    <property type="molecule type" value="Genomic_DNA"/>
</dbReference>
<dbReference type="SUPFAM" id="SSF46689">
    <property type="entry name" value="Homeodomain-like"/>
    <property type="match status" value="1"/>
</dbReference>
<reference evidence="7 8" key="1">
    <citation type="submission" date="2019-03" db="EMBL/GenBank/DDBJ databases">
        <title>Genomics of glacier-inhabiting Cryobacterium strains.</title>
        <authorList>
            <person name="Liu Q."/>
            <person name="Xin Y.-H."/>
        </authorList>
    </citation>
    <scope>NUCLEOTIDE SEQUENCE [LARGE SCALE GENOMIC DNA]</scope>
    <source>
        <strain evidence="7 8">Hh14</strain>
    </source>
</reference>
<comment type="caution">
    <text evidence="7">The sequence shown here is derived from an EMBL/GenBank/DDBJ whole genome shotgun (WGS) entry which is preliminary data.</text>
</comment>
<feature type="DNA-binding region" description="H-T-H motif" evidence="4">
    <location>
        <begin position="43"/>
        <end position="62"/>
    </location>
</feature>
<dbReference type="InterPro" id="IPR001647">
    <property type="entry name" value="HTH_TetR"/>
</dbReference>
<evidence type="ECO:0000256" key="3">
    <source>
        <dbReference type="ARBA" id="ARBA00023163"/>
    </source>
</evidence>
<evidence type="ECO:0000256" key="4">
    <source>
        <dbReference type="PROSITE-ProRule" id="PRU00335"/>
    </source>
</evidence>
<feature type="region of interest" description="Disordered" evidence="5">
    <location>
        <begin position="1"/>
        <end position="22"/>
    </location>
</feature>